<evidence type="ECO:0000313" key="2">
    <source>
        <dbReference type="Proteomes" id="UP001589747"/>
    </source>
</evidence>
<evidence type="ECO:0008006" key="3">
    <source>
        <dbReference type="Google" id="ProtNLM"/>
    </source>
</evidence>
<sequence length="190" mass="21341">MKDTDRLHWSMIPAALFVVDASLRLLESSEAALHLFAPGRGASFLDLLDPGSIEKARRLLTPGSGEPAQGIELNMISVQGKTLLVDVYHRWHSDGLGWLLCSVKNADLERIERRIGWMTDQLKEEAVPVQTVRPLPGYRPQREEAGRLRSRIDVALELLEMLRPDLIELGKDDFLNVIIAQLRSESHGET</sequence>
<gene>
    <name evidence="1" type="ORF">ACFFSY_25575</name>
</gene>
<evidence type="ECO:0000313" key="1">
    <source>
        <dbReference type="EMBL" id="MFB9329321.1"/>
    </source>
</evidence>
<dbReference type="Proteomes" id="UP001589747">
    <property type="component" value="Unassembled WGS sequence"/>
</dbReference>
<protein>
    <recommendedName>
        <fullName evidence="3">PAS fold-4 domain-containing protein</fullName>
    </recommendedName>
</protein>
<organism evidence="1 2">
    <name type="scientific">Paenibacillus aurantiacus</name>
    <dbReference type="NCBI Taxonomy" id="1936118"/>
    <lineage>
        <taxon>Bacteria</taxon>
        <taxon>Bacillati</taxon>
        <taxon>Bacillota</taxon>
        <taxon>Bacilli</taxon>
        <taxon>Bacillales</taxon>
        <taxon>Paenibacillaceae</taxon>
        <taxon>Paenibacillus</taxon>
    </lineage>
</organism>
<comment type="caution">
    <text evidence="1">The sequence shown here is derived from an EMBL/GenBank/DDBJ whole genome shotgun (WGS) entry which is preliminary data.</text>
</comment>
<dbReference type="RefSeq" id="WP_377499481.1">
    <property type="nucleotide sequence ID" value="NZ_JBHMDO010000041.1"/>
</dbReference>
<dbReference type="EMBL" id="JBHMDO010000041">
    <property type="protein sequence ID" value="MFB9329321.1"/>
    <property type="molecule type" value="Genomic_DNA"/>
</dbReference>
<accession>A0ABV5KXJ3</accession>
<keyword evidence="2" id="KW-1185">Reference proteome</keyword>
<proteinExistence type="predicted"/>
<reference evidence="1 2" key="1">
    <citation type="submission" date="2024-09" db="EMBL/GenBank/DDBJ databases">
        <authorList>
            <person name="Sun Q."/>
            <person name="Mori K."/>
        </authorList>
    </citation>
    <scope>NUCLEOTIDE SEQUENCE [LARGE SCALE GENOMIC DNA]</scope>
    <source>
        <strain evidence="1 2">TISTR 2452</strain>
    </source>
</reference>
<name>A0ABV5KXJ3_9BACL</name>